<dbReference type="Proteomes" id="UP000886787">
    <property type="component" value="Unassembled WGS sequence"/>
</dbReference>
<protein>
    <submittedName>
        <fullName evidence="4">4'-phosphopantetheinyl transferase superfamily protein</fullName>
    </submittedName>
</protein>
<dbReference type="InterPro" id="IPR008278">
    <property type="entry name" value="4-PPantetheinyl_Trfase_dom"/>
</dbReference>
<evidence type="ECO:0000256" key="2">
    <source>
        <dbReference type="ARBA" id="ARBA00022679"/>
    </source>
</evidence>
<evidence type="ECO:0000256" key="1">
    <source>
        <dbReference type="ARBA" id="ARBA00010990"/>
    </source>
</evidence>
<gene>
    <name evidence="4" type="ORF">IAD32_04435</name>
</gene>
<dbReference type="InterPro" id="IPR050559">
    <property type="entry name" value="P-Pant_transferase_sf"/>
</dbReference>
<dbReference type="Gene3D" id="3.90.470.20">
    <property type="entry name" value="4'-phosphopantetheinyl transferase domain"/>
    <property type="match status" value="2"/>
</dbReference>
<dbReference type="GO" id="GO:0005829">
    <property type="term" value="C:cytosol"/>
    <property type="evidence" value="ECO:0007669"/>
    <property type="project" value="TreeGrafter"/>
</dbReference>
<dbReference type="EMBL" id="DVFW01000024">
    <property type="protein sequence ID" value="HIQ80516.1"/>
    <property type="molecule type" value="Genomic_DNA"/>
</dbReference>
<dbReference type="GO" id="GO:0000287">
    <property type="term" value="F:magnesium ion binding"/>
    <property type="evidence" value="ECO:0007669"/>
    <property type="project" value="InterPro"/>
</dbReference>
<dbReference type="InterPro" id="IPR037143">
    <property type="entry name" value="4-PPantetheinyl_Trfase_dom_sf"/>
</dbReference>
<keyword evidence="2 4" id="KW-0808">Transferase</keyword>
<dbReference type="SUPFAM" id="SSF56214">
    <property type="entry name" value="4'-phosphopantetheinyl transferase"/>
    <property type="match status" value="2"/>
</dbReference>
<comment type="similarity">
    <text evidence="1">Belongs to the P-Pant transferase superfamily. Gsp/Sfp/HetI/AcpT family.</text>
</comment>
<evidence type="ECO:0000313" key="5">
    <source>
        <dbReference type="Proteomes" id="UP000886787"/>
    </source>
</evidence>
<dbReference type="PANTHER" id="PTHR12215:SF10">
    <property type="entry name" value="L-AMINOADIPATE-SEMIALDEHYDE DEHYDROGENASE-PHOSPHOPANTETHEINYL TRANSFERASE"/>
    <property type="match status" value="1"/>
</dbReference>
<dbReference type="GO" id="GO:0019878">
    <property type="term" value="P:lysine biosynthetic process via aminoadipic acid"/>
    <property type="evidence" value="ECO:0007669"/>
    <property type="project" value="TreeGrafter"/>
</dbReference>
<sequence>MPQIYYTKAESAQCHVKHAQAYLSAQRYQKFQRLYFEDDKLRCLAAGMLLRKIFGEEKTRNVRFNAYGKPYIENDAFFSLAHSGEFVVLAVDEFPVGIDIEFRKKREYMGIAGLSFHPEELEQLQKSADREKMFYSLWVLKESYVKQKGVGFHMPLKSFYFDLSNGVTLHTQQKEEQLHFYLTDAFPGYMAALCTRSAFYNKTFAYVPLS</sequence>
<dbReference type="PANTHER" id="PTHR12215">
    <property type="entry name" value="PHOSPHOPANTETHEINE TRANSFERASE"/>
    <property type="match status" value="1"/>
</dbReference>
<dbReference type="Pfam" id="PF01648">
    <property type="entry name" value="ACPS"/>
    <property type="match status" value="1"/>
</dbReference>
<reference evidence="4" key="2">
    <citation type="journal article" date="2021" name="PeerJ">
        <title>Extensive microbial diversity within the chicken gut microbiome revealed by metagenomics and culture.</title>
        <authorList>
            <person name="Gilroy R."/>
            <person name="Ravi A."/>
            <person name="Getino M."/>
            <person name="Pursley I."/>
            <person name="Horton D.L."/>
            <person name="Alikhan N.F."/>
            <person name="Baker D."/>
            <person name="Gharbi K."/>
            <person name="Hall N."/>
            <person name="Watson M."/>
            <person name="Adriaenssens E.M."/>
            <person name="Foster-Nyarko E."/>
            <person name="Jarju S."/>
            <person name="Secka A."/>
            <person name="Antonio M."/>
            <person name="Oren A."/>
            <person name="Chaudhuri R.R."/>
            <person name="La Ragione R."/>
            <person name="Hildebrand F."/>
            <person name="Pallen M.J."/>
        </authorList>
    </citation>
    <scope>NUCLEOTIDE SEQUENCE</scope>
    <source>
        <strain evidence="4">ChiSjej1B19-3389</strain>
    </source>
</reference>
<dbReference type="AlphaFoldDB" id="A0A9D0ZHW6"/>
<proteinExistence type="inferred from homology"/>
<comment type="caution">
    <text evidence="4">The sequence shown here is derived from an EMBL/GenBank/DDBJ whole genome shotgun (WGS) entry which is preliminary data.</text>
</comment>
<feature type="domain" description="4'-phosphopantetheinyl transferase" evidence="3">
    <location>
        <begin position="95"/>
        <end position="182"/>
    </location>
</feature>
<dbReference type="GO" id="GO:0008897">
    <property type="term" value="F:holo-[acyl-carrier-protein] synthase activity"/>
    <property type="evidence" value="ECO:0007669"/>
    <property type="project" value="InterPro"/>
</dbReference>
<reference evidence="4" key="1">
    <citation type="submission" date="2020-10" db="EMBL/GenBank/DDBJ databases">
        <authorList>
            <person name="Gilroy R."/>
        </authorList>
    </citation>
    <scope>NUCLEOTIDE SEQUENCE</scope>
    <source>
        <strain evidence="4">ChiSjej1B19-3389</strain>
    </source>
</reference>
<name>A0A9D0ZHW6_9FIRM</name>
<organism evidence="4 5">
    <name type="scientific">Candidatus Scatavimonas merdigallinarum</name>
    <dbReference type="NCBI Taxonomy" id="2840914"/>
    <lineage>
        <taxon>Bacteria</taxon>
        <taxon>Bacillati</taxon>
        <taxon>Bacillota</taxon>
        <taxon>Clostridia</taxon>
        <taxon>Eubacteriales</taxon>
        <taxon>Oscillospiraceae</taxon>
        <taxon>Oscillospiraceae incertae sedis</taxon>
        <taxon>Candidatus Scatavimonas</taxon>
    </lineage>
</organism>
<evidence type="ECO:0000313" key="4">
    <source>
        <dbReference type="EMBL" id="HIQ80516.1"/>
    </source>
</evidence>
<accession>A0A9D0ZHW6</accession>
<evidence type="ECO:0000259" key="3">
    <source>
        <dbReference type="Pfam" id="PF01648"/>
    </source>
</evidence>